<dbReference type="EMBL" id="NMUH01000230">
    <property type="protein sequence ID" value="MQL74984.1"/>
    <property type="molecule type" value="Genomic_DNA"/>
</dbReference>
<feature type="region of interest" description="Disordered" evidence="1">
    <location>
        <begin position="166"/>
        <end position="185"/>
    </location>
</feature>
<dbReference type="OrthoDB" id="610577at2759"/>
<feature type="region of interest" description="Disordered" evidence="1">
    <location>
        <begin position="41"/>
        <end position="61"/>
    </location>
</feature>
<comment type="caution">
    <text evidence="2">The sequence shown here is derived from an EMBL/GenBank/DDBJ whole genome shotgun (WGS) entry which is preliminary data.</text>
</comment>
<organism evidence="2 3">
    <name type="scientific">Colocasia esculenta</name>
    <name type="common">Wild taro</name>
    <name type="synonym">Arum esculentum</name>
    <dbReference type="NCBI Taxonomy" id="4460"/>
    <lineage>
        <taxon>Eukaryota</taxon>
        <taxon>Viridiplantae</taxon>
        <taxon>Streptophyta</taxon>
        <taxon>Embryophyta</taxon>
        <taxon>Tracheophyta</taxon>
        <taxon>Spermatophyta</taxon>
        <taxon>Magnoliopsida</taxon>
        <taxon>Liliopsida</taxon>
        <taxon>Araceae</taxon>
        <taxon>Aroideae</taxon>
        <taxon>Colocasieae</taxon>
        <taxon>Colocasia</taxon>
    </lineage>
</organism>
<sequence length="236" mass="25115">MSVVSFVCDGEERVVGSQQAPGSYPYCGGKVMVTDVETLSAGSPTPSALGTSCSSTPPTSHKRNPGPLFPPFLFSLSFLGGGGVPWRFEEHPTPACWGGGIGVDVGEPPAPPLPQHCPGKGLVAERWVRYQCCQADRPVKTKALSWHICAIKDIVHRNTCIIHHPDEHNHSPDSSSSGSGLLSPETSLLSARSSSSCPVSRSDGVWGYSTTASVTWYNAAEEVMRLEEAADIFFVC</sequence>
<dbReference type="PANTHER" id="PTHR33320:SF30">
    <property type="entry name" value="OS04G0606200 PROTEIN"/>
    <property type="match status" value="1"/>
</dbReference>
<proteinExistence type="predicted"/>
<gene>
    <name evidence="2" type="ORF">Taro_007351</name>
</gene>
<dbReference type="Proteomes" id="UP000652761">
    <property type="component" value="Unassembled WGS sequence"/>
</dbReference>
<evidence type="ECO:0000313" key="2">
    <source>
        <dbReference type="EMBL" id="MQL74984.1"/>
    </source>
</evidence>
<accession>A0A843U063</accession>
<name>A0A843U063_COLES</name>
<keyword evidence="3" id="KW-1185">Reference proteome</keyword>
<dbReference type="PANTHER" id="PTHR33320">
    <property type="entry name" value="METHIONYL-TRNA SYNTHETASE"/>
    <property type="match status" value="1"/>
</dbReference>
<protein>
    <submittedName>
        <fullName evidence="2">Uncharacterized protein</fullName>
    </submittedName>
</protein>
<dbReference type="AlphaFoldDB" id="A0A843U063"/>
<feature type="compositionally biased region" description="Low complexity" evidence="1">
    <location>
        <begin position="172"/>
        <end position="185"/>
    </location>
</feature>
<reference evidence="2" key="1">
    <citation type="submission" date="2017-07" db="EMBL/GenBank/DDBJ databases">
        <title>Taro Niue Genome Assembly and Annotation.</title>
        <authorList>
            <person name="Atibalentja N."/>
            <person name="Keating K."/>
            <person name="Fields C.J."/>
        </authorList>
    </citation>
    <scope>NUCLEOTIDE SEQUENCE</scope>
    <source>
        <strain evidence="2">Niue_2</strain>
        <tissue evidence="2">Leaf</tissue>
    </source>
</reference>
<feature type="compositionally biased region" description="Polar residues" evidence="1">
    <location>
        <begin position="41"/>
        <end position="59"/>
    </location>
</feature>
<evidence type="ECO:0000313" key="3">
    <source>
        <dbReference type="Proteomes" id="UP000652761"/>
    </source>
</evidence>
<evidence type="ECO:0000256" key="1">
    <source>
        <dbReference type="SAM" id="MobiDB-lite"/>
    </source>
</evidence>